<accession>A0A068RRC4</accession>
<reference evidence="1" key="1">
    <citation type="submission" date="2013-08" db="EMBL/GenBank/DDBJ databases">
        <title>Gene expansion shapes genome architecture in the human pathogen Lichtheimia corymbifera: an evolutionary genomics analysis in the ancient terrestrial Mucorales (Mucoromycotina).</title>
        <authorList>
            <person name="Schwartze V.U."/>
            <person name="Winter S."/>
            <person name="Shelest E."/>
            <person name="Marcet-Houben M."/>
            <person name="Horn F."/>
            <person name="Wehner S."/>
            <person name="Hoffmann K."/>
            <person name="Riege K."/>
            <person name="Sammeth M."/>
            <person name="Nowrousian M."/>
            <person name="Valiante V."/>
            <person name="Linde J."/>
            <person name="Jacobsen I.D."/>
            <person name="Marz M."/>
            <person name="Brakhage A.A."/>
            <person name="Gabaldon T."/>
            <person name="Bocker S."/>
            <person name="Voigt K."/>
        </authorList>
    </citation>
    <scope>NUCLEOTIDE SEQUENCE [LARGE SCALE GENOMIC DNA]</scope>
    <source>
        <strain evidence="1">FSU 9682</strain>
    </source>
</reference>
<protein>
    <submittedName>
        <fullName evidence="1">Uncharacterized protein</fullName>
    </submittedName>
</protein>
<name>A0A068RRC4_9FUNG</name>
<dbReference type="VEuPathDB" id="FungiDB:LCOR_03097.1"/>
<dbReference type="EMBL" id="CBTN010000010">
    <property type="protein sequence ID" value="CDH51501.1"/>
    <property type="molecule type" value="Genomic_DNA"/>
</dbReference>
<organism evidence="1 2">
    <name type="scientific">Lichtheimia corymbifera JMRC:FSU:9682</name>
    <dbReference type="NCBI Taxonomy" id="1263082"/>
    <lineage>
        <taxon>Eukaryota</taxon>
        <taxon>Fungi</taxon>
        <taxon>Fungi incertae sedis</taxon>
        <taxon>Mucoromycota</taxon>
        <taxon>Mucoromycotina</taxon>
        <taxon>Mucoromycetes</taxon>
        <taxon>Mucorales</taxon>
        <taxon>Lichtheimiaceae</taxon>
        <taxon>Lichtheimia</taxon>
    </lineage>
</organism>
<gene>
    <name evidence="1" type="ORF">LCOR_03097.1</name>
</gene>
<sequence length="112" mass="12268">MLSYNSRLALWAPAVMVVAVVRETIVASSVSIGMLINKFTALDLHVYLVVKGGIDHNTGINVPSCDKDIAKMVVKQPHASWFVCLSKKKLIQSVILQEPVYAATYQSQNTPP</sequence>
<comment type="caution">
    <text evidence="1">The sequence shown here is derived from an EMBL/GenBank/DDBJ whole genome shotgun (WGS) entry which is preliminary data.</text>
</comment>
<dbReference type="AlphaFoldDB" id="A0A068RRC4"/>
<dbReference type="Proteomes" id="UP000027586">
    <property type="component" value="Unassembled WGS sequence"/>
</dbReference>
<evidence type="ECO:0000313" key="1">
    <source>
        <dbReference type="EMBL" id="CDH51501.1"/>
    </source>
</evidence>
<proteinExistence type="predicted"/>
<keyword evidence="2" id="KW-1185">Reference proteome</keyword>
<evidence type="ECO:0000313" key="2">
    <source>
        <dbReference type="Proteomes" id="UP000027586"/>
    </source>
</evidence>